<dbReference type="Proteomes" id="UP000610594">
    <property type="component" value="Unassembled WGS sequence"/>
</dbReference>
<comment type="caution">
    <text evidence="2">The sequence shown here is derived from an EMBL/GenBank/DDBJ whole genome shotgun (WGS) entry which is preliminary data.</text>
</comment>
<feature type="domain" description="TniQ" evidence="1">
    <location>
        <begin position="11"/>
        <end position="154"/>
    </location>
</feature>
<evidence type="ECO:0000259" key="1">
    <source>
        <dbReference type="Pfam" id="PF06527"/>
    </source>
</evidence>
<dbReference type="EMBL" id="WHJF01000016">
    <property type="protein sequence ID" value="NHZ62364.1"/>
    <property type="molecule type" value="Genomic_DNA"/>
</dbReference>
<reference evidence="2 3" key="1">
    <citation type="submission" date="2019-10" db="EMBL/GenBank/DDBJ databases">
        <title>Taxonomy of Antarctic Massilia spp.: description of Massilia rubra sp. nov., Massilia aquatica sp. nov., Massilia mucilaginosa sp. nov., Massilia frigida sp. nov. isolated from streams, lakes and regoliths.</title>
        <authorList>
            <person name="Holochova P."/>
            <person name="Sedlacek I."/>
            <person name="Kralova S."/>
            <person name="Maslanova I."/>
            <person name="Busse H.-J."/>
            <person name="Stankova E."/>
            <person name="Vrbovska V."/>
            <person name="Kovarovic V."/>
            <person name="Bartak M."/>
            <person name="Svec P."/>
            <person name="Pantucek R."/>
        </authorList>
    </citation>
    <scope>NUCLEOTIDE SEQUENCE [LARGE SCALE GENOMIC DNA]</scope>
    <source>
        <strain evidence="2 3">CCM 8694</strain>
    </source>
</reference>
<proteinExistence type="predicted"/>
<dbReference type="InterPro" id="IPR009492">
    <property type="entry name" value="TniQ"/>
</dbReference>
<dbReference type="Pfam" id="PF06527">
    <property type="entry name" value="TniQ"/>
    <property type="match status" value="1"/>
</dbReference>
<name>A0ABX0MWY6_9BURK</name>
<dbReference type="RefSeq" id="WP_167236548.1">
    <property type="nucleotide sequence ID" value="NZ_WHJF01000016.1"/>
</dbReference>
<evidence type="ECO:0000313" key="2">
    <source>
        <dbReference type="EMBL" id="NHZ62364.1"/>
    </source>
</evidence>
<sequence length="307" mass="34468">MHISSLPIHRQDETLYSLAVRIRRANAARNDRDACRGLFGPFNNMRVSEFPVNVDTFVNVSHARFGDAPSVIAHTTLVPFFDRVGGHPWHRGSSGSPVASAGYGLSTLSNGNVRTWRACPQCLLDDKRKNPYGYWRRAHQLPAVFFCLEHHALLNACWTPPQKLHSQFYLPDEMALVDTFTCVDTDKNVEILTSLSQFCIDVLHDSGDVIDRTAANAGITRALGERNMLTAGGKICRQMFAPEFARNFGFLRHHPDFEKTVSAAGIEILCRCLDKPSMWRQSAQSVLLLSWLFGSWNVFKEQCAAED</sequence>
<gene>
    <name evidence="2" type="ORF">F1735_08595</name>
</gene>
<organism evidence="2 3">
    <name type="scientific">Massilia genomosp. 1</name>
    <dbReference type="NCBI Taxonomy" id="2609280"/>
    <lineage>
        <taxon>Bacteria</taxon>
        <taxon>Pseudomonadati</taxon>
        <taxon>Pseudomonadota</taxon>
        <taxon>Betaproteobacteria</taxon>
        <taxon>Burkholderiales</taxon>
        <taxon>Oxalobacteraceae</taxon>
        <taxon>Telluria group</taxon>
        <taxon>Massilia</taxon>
    </lineage>
</organism>
<protein>
    <recommendedName>
        <fullName evidence="1">TniQ domain-containing protein</fullName>
    </recommendedName>
</protein>
<keyword evidence="3" id="KW-1185">Reference proteome</keyword>
<evidence type="ECO:0000313" key="3">
    <source>
        <dbReference type="Proteomes" id="UP000610594"/>
    </source>
</evidence>
<accession>A0ABX0MWY6</accession>